<evidence type="ECO:0000256" key="1">
    <source>
        <dbReference type="SAM" id="MobiDB-lite"/>
    </source>
</evidence>
<feature type="region of interest" description="Disordered" evidence="1">
    <location>
        <begin position="173"/>
        <end position="215"/>
    </location>
</feature>
<dbReference type="Proteomes" id="UP000198551">
    <property type="component" value="Unassembled WGS sequence"/>
</dbReference>
<feature type="compositionally biased region" description="Low complexity" evidence="1">
    <location>
        <begin position="173"/>
        <end position="198"/>
    </location>
</feature>
<protein>
    <submittedName>
        <fullName evidence="2">Uncharacterized protein</fullName>
    </submittedName>
</protein>
<proteinExistence type="predicted"/>
<dbReference type="EMBL" id="FMCV01000016">
    <property type="protein sequence ID" value="SCF30958.1"/>
    <property type="molecule type" value="Genomic_DNA"/>
</dbReference>
<dbReference type="RefSeq" id="WP_091048017.1">
    <property type="nucleotide sequence ID" value="NZ_FMCV01000016.1"/>
</dbReference>
<accession>A0A1C4ZDD5</accession>
<keyword evidence="3" id="KW-1185">Reference proteome</keyword>
<organism evidence="2 3">
    <name type="scientific">Micromonospora marina</name>
    <dbReference type="NCBI Taxonomy" id="307120"/>
    <lineage>
        <taxon>Bacteria</taxon>
        <taxon>Bacillati</taxon>
        <taxon>Actinomycetota</taxon>
        <taxon>Actinomycetes</taxon>
        <taxon>Micromonosporales</taxon>
        <taxon>Micromonosporaceae</taxon>
        <taxon>Micromonospora</taxon>
    </lineage>
</organism>
<gene>
    <name evidence="2" type="ORF">GA0070215_11663</name>
</gene>
<evidence type="ECO:0000313" key="3">
    <source>
        <dbReference type="Proteomes" id="UP000198551"/>
    </source>
</evidence>
<reference evidence="3" key="1">
    <citation type="submission" date="2016-06" db="EMBL/GenBank/DDBJ databases">
        <authorList>
            <person name="Varghese N."/>
        </authorList>
    </citation>
    <scope>NUCLEOTIDE SEQUENCE [LARGE SCALE GENOMIC DNA]</scope>
    <source>
        <strain evidence="3">DSM 45555</strain>
    </source>
</reference>
<sequence>MTHRGRLYVDPEGVVSTGRNYGEHVHIYDGHLTETEDLRLRYADAWGDDEMGSAFSTRFLAGMDHLDGLVGGVRGRLAYTSEGLVQFGHAYQVADEDAADVSHRMLADFGAPAEPPLDQARTPLQPTRALAVHAEPDDGTGPPPSDTLRRLEPTRSSILLEAAPVGVPAEAAPAGVPAEATPAGVPAEAAPSEAVSSELTTFQRSERALPSEPAIPATSTSLSFPAAHVNGGPVPSGQHLVAFNPTADGMVRIDGNLYDAVVPVAGTSVTQPDGQPVDPTGRLFFLVRDAPPVDPAAPGYRPLVLTYGPDGGLLPPSAAS</sequence>
<evidence type="ECO:0000313" key="2">
    <source>
        <dbReference type="EMBL" id="SCF30958.1"/>
    </source>
</evidence>
<name>A0A1C4ZDD5_9ACTN</name>
<dbReference type="AlphaFoldDB" id="A0A1C4ZDD5"/>